<keyword evidence="5" id="KW-0274">FAD</keyword>
<dbReference type="Gene3D" id="3.40.50.80">
    <property type="entry name" value="Nucleotide-binding domain of ferredoxin-NADP reductase (FNR) module"/>
    <property type="match status" value="1"/>
</dbReference>
<dbReference type="PROSITE" id="PS51384">
    <property type="entry name" value="FAD_FR"/>
    <property type="match status" value="1"/>
</dbReference>
<dbReference type="Proteomes" id="UP001060039">
    <property type="component" value="Chromosome"/>
</dbReference>
<dbReference type="SUPFAM" id="SSF52343">
    <property type="entry name" value="Ferredoxin reductase-like, C-terminal NADP-linked domain"/>
    <property type="match status" value="1"/>
</dbReference>
<keyword evidence="2" id="KW-0285">Flavoprotein</keyword>
<feature type="transmembrane region" description="Helical" evidence="9">
    <location>
        <begin position="144"/>
        <end position="164"/>
    </location>
</feature>
<keyword evidence="12" id="KW-1185">Reference proteome</keyword>
<dbReference type="PANTHER" id="PTHR47354:SF6">
    <property type="entry name" value="NADH OXIDOREDUCTASE HCR"/>
    <property type="match status" value="1"/>
</dbReference>
<dbReference type="InterPro" id="IPR050415">
    <property type="entry name" value="MRET"/>
</dbReference>
<evidence type="ECO:0000256" key="5">
    <source>
        <dbReference type="ARBA" id="ARBA00022827"/>
    </source>
</evidence>
<feature type="transmembrane region" description="Helical" evidence="9">
    <location>
        <begin position="171"/>
        <end position="190"/>
    </location>
</feature>
<reference evidence="11" key="1">
    <citation type="submission" date="2022-07" db="EMBL/GenBank/DDBJ databases">
        <title>Taxonomic analysis of Microcella humidisoli nov. sp., isolated from riverside soil.</title>
        <authorList>
            <person name="Molina K.M."/>
            <person name="Kim S.B."/>
        </authorList>
    </citation>
    <scope>NUCLEOTIDE SEQUENCE</scope>
    <source>
        <strain evidence="11">MMS21-STM10</strain>
    </source>
</reference>
<dbReference type="EMBL" id="CP101497">
    <property type="protein sequence ID" value="UTT61449.1"/>
    <property type="molecule type" value="Genomic_DNA"/>
</dbReference>
<evidence type="ECO:0000256" key="9">
    <source>
        <dbReference type="SAM" id="Phobius"/>
    </source>
</evidence>
<feature type="transmembrane region" description="Helical" evidence="9">
    <location>
        <begin position="97"/>
        <end position="113"/>
    </location>
</feature>
<evidence type="ECO:0000256" key="7">
    <source>
        <dbReference type="ARBA" id="ARBA00023004"/>
    </source>
</evidence>
<proteinExistence type="predicted"/>
<evidence type="ECO:0000256" key="6">
    <source>
        <dbReference type="ARBA" id="ARBA00023002"/>
    </source>
</evidence>
<dbReference type="RefSeq" id="WP_255158348.1">
    <property type="nucleotide sequence ID" value="NZ_CP101497.1"/>
</dbReference>
<feature type="transmembrane region" description="Helical" evidence="9">
    <location>
        <begin position="196"/>
        <end position="217"/>
    </location>
</feature>
<gene>
    <name evidence="11" type="ORF">NNL39_07070</name>
</gene>
<evidence type="ECO:0000256" key="8">
    <source>
        <dbReference type="ARBA" id="ARBA00023014"/>
    </source>
</evidence>
<dbReference type="InterPro" id="IPR017927">
    <property type="entry name" value="FAD-bd_FR_type"/>
</dbReference>
<keyword evidence="7" id="KW-0408">Iron</keyword>
<keyword evidence="8" id="KW-0411">Iron-sulfur</keyword>
<dbReference type="Gene3D" id="2.40.30.10">
    <property type="entry name" value="Translation factors"/>
    <property type="match status" value="1"/>
</dbReference>
<dbReference type="InterPro" id="IPR039261">
    <property type="entry name" value="FNR_nucleotide-bd"/>
</dbReference>
<dbReference type="InterPro" id="IPR017938">
    <property type="entry name" value="Riboflavin_synthase-like_b-brl"/>
</dbReference>
<keyword evidence="9" id="KW-1133">Transmembrane helix</keyword>
<dbReference type="PRINTS" id="PR00410">
    <property type="entry name" value="PHEHYDRXLASE"/>
</dbReference>
<comment type="cofactor">
    <cofactor evidence="1">
        <name>FAD</name>
        <dbReference type="ChEBI" id="CHEBI:57692"/>
    </cofactor>
</comment>
<feature type="transmembrane region" description="Helical" evidence="9">
    <location>
        <begin position="43"/>
        <end position="63"/>
    </location>
</feature>
<dbReference type="PANTHER" id="PTHR47354">
    <property type="entry name" value="NADH OXIDOREDUCTASE HCR"/>
    <property type="match status" value="1"/>
</dbReference>
<keyword evidence="9" id="KW-0472">Membrane</keyword>
<name>A0ABY5FT34_9MICO</name>
<dbReference type="CDD" id="cd00322">
    <property type="entry name" value="FNR_like"/>
    <property type="match status" value="1"/>
</dbReference>
<feature type="transmembrane region" description="Helical" evidence="9">
    <location>
        <begin position="12"/>
        <end position="31"/>
    </location>
</feature>
<sequence>MRARVDALTGRVSMYRLATITLAILLAQAVLFGFLDVIGPDGYAILGTLGVVVVATLGANEIAARLAHVVPHRESSVITALIVTCIVQPSLTTPGLIAAAGAGVLAALSKYLIVWRGRHLLNPAATGVLIAGIIGYYAGQGVGFWWVATPALLPAVAVGALLLLDRTRRLDVGLIFIGLTIVLIGIRLVVTGTAPLGAITTVLQLFPVVFLAGFMLSEPVTLPPRRWQQWLTAAVVAVAFSVPFGFGPIYTSPELALVLGNIVAFAVSRREGFSVRLVDRAALSPFATEYRFEPSRPLRFEAGQYLELHLPHAADIRGMRRTFSIASAPERAVADEPRLTIGIRTPEGGSSFKAALGTLEPGTRIAATQTAGDFLLPRDAGIPLVMVAGGIGITPFASQLASLAERGEQRDIVLVVISSNPGEVLYRDVIDAAGTRLVELAPDQLSADALRELIPDLAARRGYVSGAPSVVAAARTALRRAGVRRVRTDYFAGY</sequence>
<accession>A0ABY5FT34</accession>
<evidence type="ECO:0000259" key="10">
    <source>
        <dbReference type="PROSITE" id="PS51384"/>
    </source>
</evidence>
<keyword evidence="3" id="KW-0001">2Fe-2S</keyword>
<keyword evidence="9" id="KW-0812">Transmembrane</keyword>
<organism evidence="11 12">
    <name type="scientific">Microcella humidisoli</name>
    <dbReference type="NCBI Taxonomy" id="2963406"/>
    <lineage>
        <taxon>Bacteria</taxon>
        <taxon>Bacillati</taxon>
        <taxon>Actinomycetota</taxon>
        <taxon>Actinomycetes</taxon>
        <taxon>Micrococcales</taxon>
        <taxon>Microbacteriaceae</taxon>
        <taxon>Microcella</taxon>
    </lineage>
</organism>
<evidence type="ECO:0000313" key="11">
    <source>
        <dbReference type="EMBL" id="UTT61449.1"/>
    </source>
</evidence>
<evidence type="ECO:0000256" key="1">
    <source>
        <dbReference type="ARBA" id="ARBA00001974"/>
    </source>
</evidence>
<feature type="transmembrane region" description="Helical" evidence="9">
    <location>
        <begin position="229"/>
        <end position="250"/>
    </location>
</feature>
<keyword evidence="4" id="KW-0479">Metal-binding</keyword>
<evidence type="ECO:0000256" key="4">
    <source>
        <dbReference type="ARBA" id="ARBA00022723"/>
    </source>
</evidence>
<evidence type="ECO:0000313" key="12">
    <source>
        <dbReference type="Proteomes" id="UP001060039"/>
    </source>
</evidence>
<keyword evidence="6" id="KW-0560">Oxidoreductase</keyword>
<feature type="domain" description="FAD-binding FR-type" evidence="10">
    <location>
        <begin position="270"/>
        <end position="377"/>
    </location>
</feature>
<evidence type="ECO:0000256" key="3">
    <source>
        <dbReference type="ARBA" id="ARBA00022714"/>
    </source>
</evidence>
<protein>
    <submittedName>
        <fullName evidence="11">FAD-dependent oxidoreductase</fullName>
    </submittedName>
</protein>
<feature type="transmembrane region" description="Helical" evidence="9">
    <location>
        <begin position="120"/>
        <end position="138"/>
    </location>
</feature>
<evidence type="ECO:0000256" key="2">
    <source>
        <dbReference type="ARBA" id="ARBA00022630"/>
    </source>
</evidence>
<dbReference type="SUPFAM" id="SSF63380">
    <property type="entry name" value="Riboflavin synthase domain-like"/>
    <property type="match status" value="1"/>
</dbReference>
<feature type="transmembrane region" description="Helical" evidence="9">
    <location>
        <begin position="75"/>
        <end position="91"/>
    </location>
</feature>